<feature type="compositionally biased region" description="Basic and acidic residues" evidence="1">
    <location>
        <begin position="348"/>
        <end position="368"/>
    </location>
</feature>
<accession>A0ABQ0GFA8</accession>
<dbReference type="PANTHER" id="PTHR37538">
    <property type="entry name" value="BTB DOMAIN-CONTAINING PROTEIN"/>
    <property type="match status" value="1"/>
</dbReference>
<dbReference type="GeneID" id="98177399"/>
<name>A0ABQ0GFA8_9PEZI</name>
<feature type="region of interest" description="Disordered" evidence="1">
    <location>
        <begin position="306"/>
        <end position="332"/>
    </location>
</feature>
<dbReference type="PANTHER" id="PTHR37538:SF1">
    <property type="entry name" value="BTB DOMAIN-CONTAINING PROTEIN"/>
    <property type="match status" value="1"/>
</dbReference>
<feature type="region of interest" description="Disordered" evidence="1">
    <location>
        <begin position="229"/>
        <end position="251"/>
    </location>
</feature>
<sequence>MFPSCEHIPEPESQIEGSRAVRSGGQQTSIDFDTSPFSTRLSTLKFAGGASLNVHWGFLQSTPKLAELGKTTKHTAALKHISVNAGHVFIQYLYTGQYRELPWQGAATGNEEAIARLKVSFQVYGLAQEYGLDALGALAKERITQRSEGMSAFVLIDILKDAYPTPVVDDTWLSTFLKSKIKAALQDSEALLSTEIPTSFSDGMAIAKVLLKEMIEAYNEKVQALSLARDPEPLTPKTDTSGDAIPFPNPSRSREVTIGSYACGRAKRDARRAEPTPALKENKEPPFTFDVWGHVTTKKKRQGKKVFEDPFYSEPTEDEPVPHEEPGLDKVERIDNAWVNSWLLPKKDRPEKKSGVRDEVKLDMLPEEKFDEEPDLGF</sequence>
<feature type="region of interest" description="Disordered" evidence="1">
    <location>
        <begin position="348"/>
        <end position="378"/>
    </location>
</feature>
<evidence type="ECO:0000313" key="2">
    <source>
        <dbReference type="EMBL" id="GAB1316446.1"/>
    </source>
</evidence>
<feature type="compositionally biased region" description="Acidic residues" evidence="1">
    <location>
        <begin position="369"/>
        <end position="378"/>
    </location>
</feature>
<proteinExistence type="predicted"/>
<dbReference type="Proteomes" id="UP001628179">
    <property type="component" value="Unassembled WGS sequence"/>
</dbReference>
<gene>
    <name evidence="2" type="ORF">MFIFM68171_06656</name>
</gene>
<dbReference type="RefSeq" id="XP_070918177.1">
    <property type="nucleotide sequence ID" value="XM_071062076.1"/>
</dbReference>
<reference evidence="2 3" key="1">
    <citation type="submission" date="2024-09" db="EMBL/GenBank/DDBJ databases">
        <title>Itraconazole resistance in Madurella fahalii resulting from another homologue of gene encoding cytochrome P450 14-alpha sterol demethylase (CYP51).</title>
        <authorList>
            <person name="Yoshioka I."/>
            <person name="Fahal A.H."/>
            <person name="Kaneko S."/>
            <person name="Yaguchi T."/>
        </authorList>
    </citation>
    <scope>NUCLEOTIDE SEQUENCE [LARGE SCALE GENOMIC DNA]</scope>
    <source>
        <strain evidence="2 3">IFM 68171</strain>
    </source>
</reference>
<feature type="region of interest" description="Disordered" evidence="1">
    <location>
        <begin position="1"/>
        <end position="29"/>
    </location>
</feature>
<evidence type="ECO:0008006" key="4">
    <source>
        <dbReference type="Google" id="ProtNLM"/>
    </source>
</evidence>
<evidence type="ECO:0000256" key="1">
    <source>
        <dbReference type="SAM" id="MobiDB-lite"/>
    </source>
</evidence>
<organism evidence="2 3">
    <name type="scientific">Madurella fahalii</name>
    <dbReference type="NCBI Taxonomy" id="1157608"/>
    <lineage>
        <taxon>Eukaryota</taxon>
        <taxon>Fungi</taxon>
        <taxon>Dikarya</taxon>
        <taxon>Ascomycota</taxon>
        <taxon>Pezizomycotina</taxon>
        <taxon>Sordariomycetes</taxon>
        <taxon>Sordariomycetidae</taxon>
        <taxon>Sordariales</taxon>
        <taxon>Sordariales incertae sedis</taxon>
        <taxon>Madurella</taxon>
    </lineage>
</organism>
<keyword evidence="3" id="KW-1185">Reference proteome</keyword>
<dbReference type="EMBL" id="BAAFSV010000003">
    <property type="protein sequence ID" value="GAB1316446.1"/>
    <property type="molecule type" value="Genomic_DNA"/>
</dbReference>
<comment type="caution">
    <text evidence="2">The sequence shown here is derived from an EMBL/GenBank/DDBJ whole genome shotgun (WGS) entry which is preliminary data.</text>
</comment>
<feature type="compositionally biased region" description="Basic and acidic residues" evidence="1">
    <location>
        <begin position="320"/>
        <end position="332"/>
    </location>
</feature>
<evidence type="ECO:0000313" key="3">
    <source>
        <dbReference type="Proteomes" id="UP001628179"/>
    </source>
</evidence>
<feature type="region of interest" description="Disordered" evidence="1">
    <location>
        <begin position="265"/>
        <end position="286"/>
    </location>
</feature>
<protein>
    <recommendedName>
        <fullName evidence="4">BTB domain-containing protein</fullName>
    </recommendedName>
</protein>